<keyword evidence="3" id="KW-0560">Oxidoreductase</keyword>
<evidence type="ECO:0000256" key="2">
    <source>
        <dbReference type="ARBA" id="ARBA00022729"/>
    </source>
</evidence>
<protein>
    <submittedName>
        <fullName evidence="8">Protein-disulfide isomerase</fullName>
    </submittedName>
</protein>
<dbReference type="Proteomes" id="UP000582837">
    <property type="component" value="Unassembled WGS sequence"/>
</dbReference>
<accession>A0A841GXM9</accession>
<dbReference type="EMBL" id="JACHIA010000005">
    <property type="protein sequence ID" value="MBB6070510.1"/>
    <property type="molecule type" value="Genomic_DNA"/>
</dbReference>
<dbReference type="InterPro" id="IPR036249">
    <property type="entry name" value="Thioredoxin-like_sf"/>
</dbReference>
<proteinExistence type="inferred from homology"/>
<reference evidence="8 9" key="1">
    <citation type="submission" date="2020-08" db="EMBL/GenBank/DDBJ databases">
        <title>Genomic Encyclopedia of Type Strains, Phase IV (KMG-IV): sequencing the most valuable type-strain genomes for metagenomic binning, comparative biology and taxonomic classification.</title>
        <authorList>
            <person name="Goeker M."/>
        </authorList>
    </citation>
    <scope>NUCLEOTIDE SEQUENCE [LARGE SCALE GENOMIC DNA]</scope>
    <source>
        <strain evidence="8 9">DSM 29007</strain>
    </source>
</reference>
<gene>
    <name evidence="8" type="ORF">HNQ61_002131</name>
</gene>
<evidence type="ECO:0000259" key="7">
    <source>
        <dbReference type="PROSITE" id="PS51352"/>
    </source>
</evidence>
<dbReference type="AlphaFoldDB" id="A0A841GXM9"/>
<dbReference type="RefSeq" id="WP_170034345.1">
    <property type="nucleotide sequence ID" value="NZ_JABDTL010000001.1"/>
</dbReference>
<evidence type="ECO:0000256" key="6">
    <source>
        <dbReference type="SAM" id="MobiDB-lite"/>
    </source>
</evidence>
<keyword evidence="9" id="KW-1185">Reference proteome</keyword>
<keyword evidence="2" id="KW-0732">Signal</keyword>
<keyword evidence="4" id="KW-1015">Disulfide bond</keyword>
<feature type="domain" description="Thioredoxin" evidence="7">
    <location>
        <begin position="36"/>
        <end position="232"/>
    </location>
</feature>
<evidence type="ECO:0000256" key="4">
    <source>
        <dbReference type="ARBA" id="ARBA00023157"/>
    </source>
</evidence>
<comment type="similarity">
    <text evidence="1">Belongs to the thioredoxin family. DsbA subfamily.</text>
</comment>
<dbReference type="PANTHER" id="PTHR13887:SF14">
    <property type="entry name" value="DISULFIDE BOND FORMATION PROTEIN D"/>
    <property type="match status" value="1"/>
</dbReference>
<dbReference type="SUPFAM" id="SSF52833">
    <property type="entry name" value="Thioredoxin-like"/>
    <property type="match status" value="1"/>
</dbReference>
<dbReference type="PROSITE" id="PS51352">
    <property type="entry name" value="THIOREDOXIN_2"/>
    <property type="match status" value="1"/>
</dbReference>
<feature type="region of interest" description="Disordered" evidence="6">
    <location>
        <begin position="232"/>
        <end position="265"/>
    </location>
</feature>
<dbReference type="PANTHER" id="PTHR13887">
    <property type="entry name" value="GLUTATHIONE S-TRANSFERASE KAPPA"/>
    <property type="match status" value="1"/>
</dbReference>
<dbReference type="GO" id="GO:0016491">
    <property type="term" value="F:oxidoreductase activity"/>
    <property type="evidence" value="ECO:0007669"/>
    <property type="project" value="UniProtKB-KW"/>
</dbReference>
<sequence>MPRNAPSARRSSSMLPFYIILGLVALGGAFFLFRQASGGGGAPATTLEKVALTPEQMQSVAGISKGSPNAPVVMLEFADFQCPGCGQFATFSEPLMQDWIKDGTVRYVWYDFPLPQLHKNAVLAARAGRCANEQNRFWEFHDHIFARQAEWSESNDAADLFAGYAEAVNIDRGAFAGCLGSDKYLKEVSESSAFGETLGVGGTPTLFVNGKKVTNIPSTRAEWQQLIEQERGGAAAPAAAPAAGAAPAAAPAAGAVPAATDSAAG</sequence>
<dbReference type="InterPro" id="IPR013766">
    <property type="entry name" value="Thioredoxin_domain"/>
</dbReference>
<dbReference type="InterPro" id="IPR012336">
    <property type="entry name" value="Thioredoxin-like_fold"/>
</dbReference>
<evidence type="ECO:0000256" key="1">
    <source>
        <dbReference type="ARBA" id="ARBA00005791"/>
    </source>
</evidence>
<comment type="caution">
    <text evidence="8">The sequence shown here is derived from an EMBL/GenBank/DDBJ whole genome shotgun (WGS) entry which is preliminary data.</text>
</comment>
<evidence type="ECO:0000256" key="5">
    <source>
        <dbReference type="ARBA" id="ARBA00023284"/>
    </source>
</evidence>
<keyword evidence="5" id="KW-0676">Redox-active center</keyword>
<evidence type="ECO:0000313" key="8">
    <source>
        <dbReference type="EMBL" id="MBB6070510.1"/>
    </source>
</evidence>
<keyword evidence="8" id="KW-0413">Isomerase</keyword>
<dbReference type="GO" id="GO:0016853">
    <property type="term" value="F:isomerase activity"/>
    <property type="evidence" value="ECO:0007669"/>
    <property type="project" value="UniProtKB-KW"/>
</dbReference>
<organism evidence="8 9">
    <name type="scientific">Longimicrobium terrae</name>
    <dbReference type="NCBI Taxonomy" id="1639882"/>
    <lineage>
        <taxon>Bacteria</taxon>
        <taxon>Pseudomonadati</taxon>
        <taxon>Gemmatimonadota</taxon>
        <taxon>Longimicrobiia</taxon>
        <taxon>Longimicrobiales</taxon>
        <taxon>Longimicrobiaceae</taxon>
        <taxon>Longimicrobium</taxon>
    </lineage>
</organism>
<name>A0A841GXM9_9BACT</name>
<dbReference type="Pfam" id="PF13462">
    <property type="entry name" value="Thioredoxin_4"/>
    <property type="match status" value="1"/>
</dbReference>
<dbReference type="Gene3D" id="3.40.30.10">
    <property type="entry name" value="Glutaredoxin"/>
    <property type="match status" value="1"/>
</dbReference>
<dbReference type="CDD" id="cd02972">
    <property type="entry name" value="DsbA_family"/>
    <property type="match status" value="1"/>
</dbReference>
<evidence type="ECO:0000313" key="9">
    <source>
        <dbReference type="Proteomes" id="UP000582837"/>
    </source>
</evidence>
<evidence type="ECO:0000256" key="3">
    <source>
        <dbReference type="ARBA" id="ARBA00023002"/>
    </source>
</evidence>